<protein>
    <recommendedName>
        <fullName evidence="4">GH26 domain-containing protein</fullName>
    </recommendedName>
</protein>
<evidence type="ECO:0000313" key="5">
    <source>
        <dbReference type="EMBL" id="GAO29146.1"/>
    </source>
</evidence>
<gene>
    <name evidence="5" type="ORF">JCM15548_11308</name>
</gene>
<evidence type="ECO:0000256" key="3">
    <source>
        <dbReference type="PROSITE-ProRule" id="PRU01100"/>
    </source>
</evidence>
<dbReference type="GO" id="GO:0004553">
    <property type="term" value="F:hydrolase activity, hydrolyzing O-glycosyl compounds"/>
    <property type="evidence" value="ECO:0007669"/>
    <property type="project" value="InterPro"/>
</dbReference>
<proteinExistence type="inferred from homology"/>
<evidence type="ECO:0000313" key="6">
    <source>
        <dbReference type="Proteomes" id="UP000032900"/>
    </source>
</evidence>
<keyword evidence="1" id="KW-0378">Hydrolase</keyword>
<organism evidence="5 6">
    <name type="scientific">Geofilum rubicundum JCM 15548</name>
    <dbReference type="NCBI Taxonomy" id="1236989"/>
    <lineage>
        <taxon>Bacteria</taxon>
        <taxon>Pseudomonadati</taxon>
        <taxon>Bacteroidota</taxon>
        <taxon>Bacteroidia</taxon>
        <taxon>Marinilabiliales</taxon>
        <taxon>Marinilabiliaceae</taxon>
        <taxon>Geofilum</taxon>
    </lineage>
</organism>
<keyword evidence="2" id="KW-0326">Glycosidase</keyword>
<dbReference type="InterPro" id="IPR022790">
    <property type="entry name" value="GH26_dom"/>
</dbReference>
<evidence type="ECO:0000256" key="1">
    <source>
        <dbReference type="ARBA" id="ARBA00022801"/>
    </source>
</evidence>
<comment type="caution">
    <text evidence="3">Lacks conserved residue(s) required for the propagation of feature annotation.</text>
</comment>
<dbReference type="Gene3D" id="3.20.20.80">
    <property type="entry name" value="Glycosidases"/>
    <property type="match status" value="1"/>
</dbReference>
<name>A0A0E9LVK1_9BACT</name>
<dbReference type="Proteomes" id="UP000032900">
    <property type="component" value="Unassembled WGS sequence"/>
</dbReference>
<dbReference type="AlphaFoldDB" id="A0A0E9LVK1"/>
<reference evidence="5 6" key="1">
    <citation type="journal article" date="2015" name="Microbes Environ.">
        <title>Distribution and evolution of nitrogen fixation genes in the phylum bacteroidetes.</title>
        <authorList>
            <person name="Inoue J."/>
            <person name="Oshima K."/>
            <person name="Suda W."/>
            <person name="Sakamoto M."/>
            <person name="Iino T."/>
            <person name="Noda S."/>
            <person name="Hongoh Y."/>
            <person name="Hattori M."/>
            <person name="Ohkuma M."/>
        </authorList>
    </citation>
    <scope>NUCLEOTIDE SEQUENCE [LARGE SCALE GENOMIC DNA]</scope>
    <source>
        <strain evidence="5">JCM 15548</strain>
    </source>
</reference>
<dbReference type="PROSITE" id="PS51764">
    <property type="entry name" value="GH26"/>
    <property type="match status" value="1"/>
</dbReference>
<accession>A0A0E9LVK1</accession>
<sequence>MIGRDIYNNGSETDIASQFKAIQDSYPNKMVTLSEFGNVATFSRQWEAGCTWSFFMPWYDYNRTLEPGSAAFEGEDHEFAPASWWKNAAAHEAVLWREDLPDLK</sequence>
<dbReference type="STRING" id="1236989.JCM15548_11308"/>
<keyword evidence="6" id="KW-1185">Reference proteome</keyword>
<dbReference type="EMBL" id="BAZW01000007">
    <property type="protein sequence ID" value="GAO29146.1"/>
    <property type="molecule type" value="Genomic_DNA"/>
</dbReference>
<comment type="similarity">
    <text evidence="3">Belongs to the glycosyl hydrolase 26 family.</text>
</comment>
<feature type="domain" description="GH26" evidence="4">
    <location>
        <begin position="1"/>
        <end position="98"/>
    </location>
</feature>
<evidence type="ECO:0000256" key="2">
    <source>
        <dbReference type="ARBA" id="ARBA00023295"/>
    </source>
</evidence>
<evidence type="ECO:0000259" key="4">
    <source>
        <dbReference type="PROSITE" id="PS51764"/>
    </source>
</evidence>
<comment type="caution">
    <text evidence="5">The sequence shown here is derived from an EMBL/GenBank/DDBJ whole genome shotgun (WGS) entry which is preliminary data.</text>
</comment>